<comment type="similarity">
    <text evidence="2 7">Belongs to the acyl-CoA dehydrogenase family.</text>
</comment>
<dbReference type="InterPro" id="IPR009100">
    <property type="entry name" value="AcylCoA_DH/oxidase_NM_dom_sf"/>
</dbReference>
<evidence type="ECO:0000259" key="9">
    <source>
        <dbReference type="Pfam" id="PF02770"/>
    </source>
</evidence>
<dbReference type="PANTHER" id="PTHR48083">
    <property type="entry name" value="MEDIUM-CHAIN SPECIFIC ACYL-COA DEHYDROGENASE, MITOCHONDRIAL-RELATED"/>
    <property type="match status" value="1"/>
</dbReference>
<accession>A0A2M8J5E9</accession>
<dbReference type="InterPro" id="IPR050741">
    <property type="entry name" value="Acyl-CoA_dehydrogenase"/>
</dbReference>
<name>A0A2M8J5E9_9RHOB</name>
<dbReference type="Pfam" id="PF02771">
    <property type="entry name" value="Acyl-CoA_dh_N"/>
    <property type="match status" value="1"/>
</dbReference>
<feature type="domain" description="Acyl-CoA oxidase/dehydrogenase middle" evidence="9">
    <location>
        <begin position="125"/>
        <end position="219"/>
    </location>
</feature>
<organism evidence="11 12">
    <name type="scientific">Pseudooceanicola lipolyticus</name>
    <dbReference type="NCBI Taxonomy" id="2029104"/>
    <lineage>
        <taxon>Bacteria</taxon>
        <taxon>Pseudomonadati</taxon>
        <taxon>Pseudomonadota</taxon>
        <taxon>Alphaproteobacteria</taxon>
        <taxon>Rhodobacterales</taxon>
        <taxon>Paracoccaceae</taxon>
        <taxon>Pseudooceanicola</taxon>
    </lineage>
</organism>
<dbReference type="PROSITE" id="PS00073">
    <property type="entry name" value="ACYL_COA_DH_2"/>
    <property type="match status" value="1"/>
</dbReference>
<dbReference type="InterPro" id="IPR006091">
    <property type="entry name" value="Acyl-CoA_Oxase/DH_mid-dom"/>
</dbReference>
<evidence type="ECO:0000256" key="7">
    <source>
        <dbReference type="RuleBase" id="RU362125"/>
    </source>
</evidence>
<dbReference type="InterPro" id="IPR006089">
    <property type="entry name" value="Acyl-CoA_DH_CS"/>
</dbReference>
<feature type="domain" description="Acyl-CoA dehydrogenase/oxidase N-terminal" evidence="10">
    <location>
        <begin position="6"/>
        <end position="121"/>
    </location>
</feature>
<dbReference type="InterPro" id="IPR046373">
    <property type="entry name" value="Acyl-CoA_Oxase/DH_mid-dom_sf"/>
</dbReference>
<dbReference type="SUPFAM" id="SSF56645">
    <property type="entry name" value="Acyl-CoA dehydrogenase NM domain-like"/>
    <property type="match status" value="1"/>
</dbReference>
<gene>
    <name evidence="11" type="ORF">CVM52_04320</name>
</gene>
<dbReference type="GO" id="GO:0005737">
    <property type="term" value="C:cytoplasm"/>
    <property type="evidence" value="ECO:0007669"/>
    <property type="project" value="TreeGrafter"/>
</dbReference>
<dbReference type="OrthoDB" id="9775090at2"/>
<keyword evidence="6 7" id="KW-0560">Oxidoreductase</keyword>
<feature type="domain" description="Acyl-CoA dehydrogenase/oxidase C-terminal" evidence="8">
    <location>
        <begin position="231"/>
        <end position="379"/>
    </location>
</feature>
<dbReference type="Proteomes" id="UP000231553">
    <property type="component" value="Unassembled WGS sequence"/>
</dbReference>
<evidence type="ECO:0000256" key="6">
    <source>
        <dbReference type="ARBA" id="ARBA00023002"/>
    </source>
</evidence>
<comment type="cofactor">
    <cofactor evidence="1 7">
        <name>FAD</name>
        <dbReference type="ChEBI" id="CHEBI:57692"/>
    </cofactor>
</comment>
<dbReference type="RefSeq" id="WP_100161371.1">
    <property type="nucleotide sequence ID" value="NZ_PGTB01000006.1"/>
</dbReference>
<dbReference type="InterPro" id="IPR036250">
    <property type="entry name" value="AcylCo_DH-like_C"/>
</dbReference>
<dbReference type="EMBL" id="PGTB01000006">
    <property type="protein sequence ID" value="PJE38006.1"/>
    <property type="molecule type" value="Genomic_DNA"/>
</dbReference>
<keyword evidence="5 7" id="KW-0274">FAD</keyword>
<dbReference type="AlphaFoldDB" id="A0A2M8J5E9"/>
<dbReference type="Pfam" id="PF02770">
    <property type="entry name" value="Acyl-CoA_dh_M"/>
    <property type="match status" value="1"/>
</dbReference>
<protein>
    <recommendedName>
        <fullName evidence="3">Medium-chain specific acyl-CoA dehydrogenase, mitochondrial</fullName>
    </recommendedName>
</protein>
<comment type="caution">
    <text evidence="11">The sequence shown here is derived from an EMBL/GenBank/DDBJ whole genome shotgun (WGS) entry which is preliminary data.</text>
</comment>
<dbReference type="CDD" id="cd00567">
    <property type="entry name" value="ACAD"/>
    <property type="match status" value="1"/>
</dbReference>
<evidence type="ECO:0000256" key="2">
    <source>
        <dbReference type="ARBA" id="ARBA00009347"/>
    </source>
</evidence>
<dbReference type="SUPFAM" id="SSF47203">
    <property type="entry name" value="Acyl-CoA dehydrogenase C-terminal domain-like"/>
    <property type="match status" value="1"/>
</dbReference>
<evidence type="ECO:0000256" key="3">
    <source>
        <dbReference type="ARBA" id="ARBA00019125"/>
    </source>
</evidence>
<dbReference type="FunFam" id="2.40.110.10:FF:000002">
    <property type="entry name" value="Acyl-CoA dehydrogenase fadE12"/>
    <property type="match status" value="1"/>
</dbReference>
<reference evidence="11 12" key="1">
    <citation type="journal article" date="2018" name="Int. J. Syst. Evol. Microbiol.">
        <title>Pseudooceanicola lipolyticus sp. nov., a marine alphaproteobacterium, reclassification of Oceanicola flagellatus as Pseudooceanicola flagellatus comb. nov. and emended description of the genus Pseudooceanicola.</title>
        <authorList>
            <person name="Huang M.-M."/>
            <person name="Guo L.-L."/>
            <person name="Wu Y.-H."/>
            <person name="Lai Q.-L."/>
            <person name="Shao Z.-Z."/>
            <person name="Wang C.-S."/>
            <person name="Wu M."/>
            <person name="Xu X.-W."/>
        </authorList>
    </citation>
    <scope>NUCLEOTIDE SEQUENCE [LARGE SCALE GENOMIC DNA]</scope>
    <source>
        <strain evidence="11 12">157</strain>
    </source>
</reference>
<dbReference type="GO" id="GO:0003995">
    <property type="term" value="F:acyl-CoA dehydrogenase activity"/>
    <property type="evidence" value="ECO:0007669"/>
    <property type="project" value="InterPro"/>
</dbReference>
<evidence type="ECO:0000313" key="12">
    <source>
        <dbReference type="Proteomes" id="UP000231553"/>
    </source>
</evidence>
<dbReference type="GO" id="GO:0033539">
    <property type="term" value="P:fatty acid beta-oxidation using acyl-CoA dehydrogenase"/>
    <property type="evidence" value="ECO:0007669"/>
    <property type="project" value="TreeGrafter"/>
</dbReference>
<evidence type="ECO:0000256" key="4">
    <source>
        <dbReference type="ARBA" id="ARBA00022630"/>
    </source>
</evidence>
<evidence type="ECO:0000256" key="1">
    <source>
        <dbReference type="ARBA" id="ARBA00001974"/>
    </source>
</evidence>
<dbReference type="Gene3D" id="1.10.540.10">
    <property type="entry name" value="Acyl-CoA dehydrogenase/oxidase, N-terminal domain"/>
    <property type="match status" value="1"/>
</dbReference>
<dbReference type="InterPro" id="IPR037069">
    <property type="entry name" value="AcylCoA_DH/ox_N_sf"/>
</dbReference>
<proteinExistence type="inferred from homology"/>
<dbReference type="InterPro" id="IPR013786">
    <property type="entry name" value="AcylCoA_DH/ox_N"/>
</dbReference>
<evidence type="ECO:0000256" key="5">
    <source>
        <dbReference type="ARBA" id="ARBA00022827"/>
    </source>
</evidence>
<dbReference type="Pfam" id="PF00441">
    <property type="entry name" value="Acyl-CoA_dh_1"/>
    <property type="match status" value="1"/>
</dbReference>
<dbReference type="Gene3D" id="2.40.110.10">
    <property type="entry name" value="Butyryl-CoA Dehydrogenase, subunit A, domain 2"/>
    <property type="match status" value="1"/>
</dbReference>
<evidence type="ECO:0000259" key="8">
    <source>
        <dbReference type="Pfam" id="PF00441"/>
    </source>
</evidence>
<dbReference type="PANTHER" id="PTHR48083:SF2">
    <property type="entry name" value="MEDIUM-CHAIN SPECIFIC ACYL-COA DEHYDROGENASE, MITOCHONDRIAL"/>
    <property type="match status" value="1"/>
</dbReference>
<sequence>MTLELSDDLKMLKAQIRRFVDTEIIPVEREATDGFDMKPEYRARFEAMTKELGYWFVELSEDQGGLGLGLIARVLLWEEMGRTIACPPRKQSIFGPEVSPILFNLTPEQQKDYLFPVMRGEKTTCFALSEPDAGGDPGNIRTTAIRDGDAYVINGYKIFITGAQTADFAQVMAVTDPVKGRKGGISSFLVDMDTPGLKITREQQTMMGDRPCELSFENVRVPAANLIGQEGRGFALAQDWINQGRIRHGARAIGVIERSLEMAVAQATGRKTFGKPLSERQAVQWKLVDSYLDLKALRLMVYDTAMRYDLGEDVRHDAYIVKMQGDRMAFEAMDRCMQIHGGSGLTIDLPIEKFWRDQRSMMITEGPEEILRGSLAQKVLQDYAQ</sequence>
<dbReference type="InterPro" id="IPR009075">
    <property type="entry name" value="AcylCo_DH/oxidase_C"/>
</dbReference>
<evidence type="ECO:0000259" key="10">
    <source>
        <dbReference type="Pfam" id="PF02771"/>
    </source>
</evidence>
<evidence type="ECO:0000313" key="11">
    <source>
        <dbReference type="EMBL" id="PJE38006.1"/>
    </source>
</evidence>
<dbReference type="GO" id="GO:0050660">
    <property type="term" value="F:flavin adenine dinucleotide binding"/>
    <property type="evidence" value="ECO:0007669"/>
    <property type="project" value="InterPro"/>
</dbReference>
<keyword evidence="12" id="KW-1185">Reference proteome</keyword>
<dbReference type="Gene3D" id="1.20.140.10">
    <property type="entry name" value="Butyryl-CoA Dehydrogenase, subunit A, domain 3"/>
    <property type="match status" value="1"/>
</dbReference>
<keyword evidence="4 7" id="KW-0285">Flavoprotein</keyword>